<evidence type="ECO:0000256" key="1">
    <source>
        <dbReference type="SAM" id="MobiDB-lite"/>
    </source>
</evidence>
<sequence>MTIRIALNHKTHYRYDRPITIGPQSVRLRPAPHCRTPIRSYSLTVEPSQHFTNWQQDPYGNFLARLVFSELVTEFSVEVDLTADMTVINPFDFFLEPEAEEYPFTYSKHLAKDLKPFFEAETPGPHLAKLLSKVDRSPRRTIDFLVMLNQQLANDIGYVIRLEPGVQTCEETLGNGTGSCRDSAWLLVQILRNMGIAARFASGYLLQLTADQKSLDGPSGPECDFTDLHAWCEAFLPGAGWIGLDPTSGLLAGEGHIPLACTPEPHSAAPISGALDKCEVEFSHIMQITRVHEDPRVTKPYTEEQWTRIESLGHEVDKHLEKGDVRLTMGGEPTFVSIDDMDGDEWMTVALGENKRKLSEELLQRLKKRFANGALLHYGQGKWYPGESLPRWALTCYWRRDREPIWRNPALQAVHGKNYGHTVETAQAFTAELAERLGVARDCAMDVHEDAWYYLWRERRLPVNVDVRHSKLEDIEERTRLAKVFDQGVNAAVGCVLPLKRLKYHSSVVQDESTPRWQSGAWPVRPEQMFLIPGDSPIGYRLPLSSLPWVDPKKLAAEALQPIDPFVVREALPEYEELQARRRAMGQREYVVNETSRQPAMTTAGGGWNPQQLHPENASGSSQGGNGHSDQGGNGNGKSSDSNGKADRSAPPVAASPQAENLAPSEVIRTALCVEPRDGVLHIFMPPVEALEDYLELITAVEDTADALQAPVVIEGYLPPHDPRVNLLKVTPDPGVIEVNVQPASDWNELKEITTGVYEDARESRLGTEKFDLDGSHTGTGGGNHVVLGGATPADSPFLRRPQLLASLIAFWHNHPSLSYLFSGKFIGPTSQAPRVDEGRRDARYELQIALDLVKDGREHPPWMVDRLFRNLLVDLTGNTHRAEFCIDKLFSPDSSTGRLGLVEFRGFEMPPHARMSLTQQLLLRAMTARFWEKPYEHPLIDWDTSLHDRFLLPHFVWSDFQEVIAEMRAAGFPLEDEWFAPHFEFRFPRIGHVAYQNVAIELRTAIEPWYVLGEEAGGGGMARYVDSSVERLQVKVQGFTSPRYAMTCNGRTLPLHSTGVEGEYVAGLRYRAWQPPSCLHPNIPVDEPLLFDLIDTWNERSVGGCQYHVGHPGGLNPSTFPVNPLEAESRRGARFTRLGHTPGPLTAPPVEPNRDFPMTLDLRRNKQLS</sequence>
<dbReference type="InterPro" id="IPR002931">
    <property type="entry name" value="Transglutaminase-like"/>
</dbReference>
<keyword evidence="4" id="KW-1185">Reference proteome</keyword>
<dbReference type="PANTHER" id="PTHR33490">
    <property type="entry name" value="BLR5614 PROTEIN-RELATED"/>
    <property type="match status" value="1"/>
</dbReference>
<feature type="compositionally biased region" description="Gly residues" evidence="1">
    <location>
        <begin position="622"/>
        <end position="636"/>
    </location>
</feature>
<evidence type="ECO:0000313" key="4">
    <source>
        <dbReference type="Proteomes" id="UP000317648"/>
    </source>
</evidence>
<proteinExistence type="predicted"/>
<name>A0A518DMV5_9BACT</name>
<reference evidence="3 4" key="1">
    <citation type="submission" date="2019-02" db="EMBL/GenBank/DDBJ databases">
        <title>Deep-cultivation of Planctomycetes and their phenomic and genomic characterization uncovers novel biology.</title>
        <authorList>
            <person name="Wiegand S."/>
            <person name="Jogler M."/>
            <person name="Boedeker C."/>
            <person name="Pinto D."/>
            <person name="Vollmers J."/>
            <person name="Rivas-Marin E."/>
            <person name="Kohn T."/>
            <person name="Peeters S.H."/>
            <person name="Heuer A."/>
            <person name="Rast P."/>
            <person name="Oberbeckmann S."/>
            <person name="Bunk B."/>
            <person name="Jeske O."/>
            <person name="Meyerdierks A."/>
            <person name="Storesund J.E."/>
            <person name="Kallscheuer N."/>
            <person name="Luecker S."/>
            <person name="Lage O.M."/>
            <person name="Pohl T."/>
            <person name="Merkel B.J."/>
            <person name="Hornburger P."/>
            <person name="Mueller R.-W."/>
            <person name="Bruemmer F."/>
            <person name="Labrenz M."/>
            <person name="Spormann A.M."/>
            <person name="Op den Camp H."/>
            <person name="Overmann J."/>
            <person name="Amann R."/>
            <person name="Jetten M.S.M."/>
            <person name="Mascher T."/>
            <person name="Medema M.H."/>
            <person name="Devos D.P."/>
            <person name="Kaster A.-K."/>
            <person name="Ovreas L."/>
            <person name="Rohde M."/>
            <person name="Galperin M.Y."/>
            <person name="Jogler C."/>
        </authorList>
    </citation>
    <scope>NUCLEOTIDE SEQUENCE [LARGE SCALE GENOMIC DNA]</scope>
    <source>
        <strain evidence="3 4">Pla85_3_4</strain>
    </source>
</reference>
<dbReference type="InterPro" id="IPR018667">
    <property type="entry name" value="DUF2126"/>
</dbReference>
<feature type="region of interest" description="Disordered" evidence="1">
    <location>
        <begin position="596"/>
        <end position="662"/>
    </location>
</feature>
<evidence type="ECO:0000259" key="2">
    <source>
        <dbReference type="SMART" id="SM00460"/>
    </source>
</evidence>
<dbReference type="SUPFAM" id="SSF54001">
    <property type="entry name" value="Cysteine proteinases"/>
    <property type="match status" value="1"/>
</dbReference>
<dbReference type="AlphaFoldDB" id="A0A518DMV5"/>
<protein>
    <recommendedName>
        <fullName evidence="2">Transglutaminase-like domain-containing protein</fullName>
    </recommendedName>
</protein>
<dbReference type="Pfam" id="PF08379">
    <property type="entry name" value="Bact_transglu_N"/>
    <property type="match status" value="1"/>
</dbReference>
<dbReference type="Proteomes" id="UP000317648">
    <property type="component" value="Chromosome"/>
</dbReference>
<feature type="domain" description="Transglutaminase-like" evidence="2">
    <location>
        <begin position="172"/>
        <end position="248"/>
    </location>
</feature>
<evidence type="ECO:0000313" key="3">
    <source>
        <dbReference type="EMBL" id="QDU93153.1"/>
    </source>
</evidence>
<dbReference type="OrthoDB" id="9804872at2"/>
<dbReference type="SMART" id="SM00460">
    <property type="entry name" value="TGc"/>
    <property type="match status" value="1"/>
</dbReference>
<gene>
    <name evidence="3" type="ORF">Pla8534_09320</name>
</gene>
<dbReference type="KEGG" id="lcre:Pla8534_09320"/>
<dbReference type="EMBL" id="CP036433">
    <property type="protein sequence ID" value="QDU93153.1"/>
    <property type="molecule type" value="Genomic_DNA"/>
</dbReference>
<dbReference type="Gene3D" id="3.10.620.30">
    <property type="match status" value="1"/>
</dbReference>
<dbReference type="RefSeq" id="WP_145049710.1">
    <property type="nucleotide sequence ID" value="NZ_CP036433.1"/>
</dbReference>
<organism evidence="3 4">
    <name type="scientific">Lignipirellula cremea</name>
    <dbReference type="NCBI Taxonomy" id="2528010"/>
    <lineage>
        <taxon>Bacteria</taxon>
        <taxon>Pseudomonadati</taxon>
        <taxon>Planctomycetota</taxon>
        <taxon>Planctomycetia</taxon>
        <taxon>Pirellulales</taxon>
        <taxon>Pirellulaceae</taxon>
        <taxon>Lignipirellula</taxon>
    </lineage>
</organism>
<dbReference type="Pfam" id="PF01841">
    <property type="entry name" value="Transglut_core"/>
    <property type="match status" value="1"/>
</dbReference>
<dbReference type="InterPro" id="IPR013589">
    <property type="entry name" value="Bac_transglu_N"/>
</dbReference>
<dbReference type="Pfam" id="PF09899">
    <property type="entry name" value="DUF2126"/>
    <property type="match status" value="1"/>
</dbReference>
<dbReference type="InterPro" id="IPR038765">
    <property type="entry name" value="Papain-like_cys_pep_sf"/>
</dbReference>
<dbReference type="PANTHER" id="PTHR33490:SF1">
    <property type="entry name" value="SLL1233 PROTEIN"/>
    <property type="match status" value="1"/>
</dbReference>
<accession>A0A518DMV5</accession>